<organism evidence="1 2">
    <name type="scientific">Desulfobotulus mexicanus</name>
    <dbReference type="NCBI Taxonomy" id="2586642"/>
    <lineage>
        <taxon>Bacteria</taxon>
        <taxon>Pseudomonadati</taxon>
        <taxon>Thermodesulfobacteriota</taxon>
        <taxon>Desulfobacteria</taxon>
        <taxon>Desulfobacterales</taxon>
        <taxon>Desulfobacteraceae</taxon>
        <taxon>Desulfobotulus</taxon>
    </lineage>
</organism>
<name>A0A5Q4VI38_9BACT</name>
<proteinExistence type="predicted"/>
<dbReference type="RefSeq" id="WP_139446217.1">
    <property type="nucleotide sequence ID" value="NZ_VDMB01000002.1"/>
</dbReference>
<gene>
    <name evidence="1" type="ORF">FIM25_03200</name>
</gene>
<protein>
    <submittedName>
        <fullName evidence="1">Cytoplasmic protein</fullName>
    </submittedName>
</protein>
<evidence type="ECO:0000313" key="1">
    <source>
        <dbReference type="EMBL" id="TYT75917.1"/>
    </source>
</evidence>
<dbReference type="AlphaFoldDB" id="A0A5Q4VI38"/>
<keyword evidence="2" id="KW-1185">Reference proteome</keyword>
<comment type="caution">
    <text evidence="1">The sequence shown here is derived from an EMBL/GenBank/DDBJ whole genome shotgun (WGS) entry which is preliminary data.</text>
</comment>
<sequence length="85" mass="10147">MKNHSHTFVENYEGFGAFGLDRRSDEETIAWLLQKFSDDTCLASLLPRLEDRDLETLHDTIYTILKKHFSEDEYHNLFLKDNHHH</sequence>
<accession>A0A5Q4VI38</accession>
<dbReference type="Proteomes" id="UP000321899">
    <property type="component" value="Unassembled WGS sequence"/>
</dbReference>
<reference evidence="1 2" key="1">
    <citation type="submission" date="2019-06" db="EMBL/GenBank/DDBJ databases">
        <title>Desulfobotulus mexicanus sp. nov., a novel sulfate-reducing bacterium isolated from the sediment of an alkaline crater lake in Mexico.</title>
        <authorList>
            <person name="Hirschler-Rea A."/>
        </authorList>
    </citation>
    <scope>NUCLEOTIDE SEQUENCE [LARGE SCALE GENOMIC DNA]</scope>
    <source>
        <strain evidence="1 2">PAR22N</strain>
    </source>
</reference>
<dbReference type="EMBL" id="VDMB01000002">
    <property type="protein sequence ID" value="TYT75917.1"/>
    <property type="molecule type" value="Genomic_DNA"/>
</dbReference>
<dbReference type="OrthoDB" id="5432565at2"/>
<evidence type="ECO:0000313" key="2">
    <source>
        <dbReference type="Proteomes" id="UP000321899"/>
    </source>
</evidence>